<dbReference type="Proteomes" id="UP001082703">
    <property type="component" value="Unassembled WGS sequence"/>
</dbReference>
<evidence type="ECO:0000256" key="11">
    <source>
        <dbReference type="ARBA" id="ARBA00023204"/>
    </source>
</evidence>
<dbReference type="InterPro" id="IPR005760">
    <property type="entry name" value="A/G_AdeGlyc_MutY"/>
</dbReference>
<evidence type="ECO:0000256" key="10">
    <source>
        <dbReference type="ARBA" id="ARBA00023014"/>
    </source>
</evidence>
<evidence type="ECO:0000256" key="9">
    <source>
        <dbReference type="ARBA" id="ARBA00023004"/>
    </source>
</evidence>
<sequence>MENQLANIVRPLLRWYAENARTLPWRDEPTPYRVWVSEIMLQQTRVEAVKPYFERFTAELPDIAALAGAPEEQLLKLWEGLGYYSRVRNLQKAARAVMENFGGVLPKTPEELLRLPGIGEYTAGAIASIAYGQPAPAVDGNVLRVIARVTADRSNISETAVKREFAGRLREIYPKEQAGAFTQSLMELGATVCLPNAEPKCGECPLSPLCAAHAQGTERELPVKSAKKERKIEERTVFLILHDGKAALQKRPKKGLLAGLWEFPNVLGKLSPQESEKWLKTLGVSAEKFEPFAPSKHIFSHIEWHMTNYLVTAAAVSKTAPFLWAGHRELAETYAIPAAFGQCLASFQHMQTP</sequence>
<dbReference type="Gene3D" id="3.90.79.10">
    <property type="entry name" value="Nucleoside Triphosphate Pyrophosphohydrolase"/>
    <property type="match status" value="1"/>
</dbReference>
<comment type="caution">
    <text evidence="15">The sequence shown here is derived from an EMBL/GenBank/DDBJ whole genome shotgun (WGS) entry which is preliminary data.</text>
</comment>
<dbReference type="PROSITE" id="PS01155">
    <property type="entry name" value="ENDONUCLEASE_III_2"/>
    <property type="match status" value="1"/>
</dbReference>
<dbReference type="Pfam" id="PF00730">
    <property type="entry name" value="HhH-GPD"/>
    <property type="match status" value="1"/>
</dbReference>
<keyword evidence="7 13" id="KW-0227">DNA damage</keyword>
<proteinExistence type="inferred from homology"/>
<dbReference type="CDD" id="cd00056">
    <property type="entry name" value="ENDO3c"/>
    <property type="match status" value="1"/>
</dbReference>
<dbReference type="PANTHER" id="PTHR42944:SF1">
    <property type="entry name" value="ADENINE DNA GLYCOSYLASE"/>
    <property type="match status" value="1"/>
</dbReference>
<evidence type="ECO:0000256" key="8">
    <source>
        <dbReference type="ARBA" id="ARBA00022801"/>
    </source>
</evidence>
<evidence type="ECO:0000256" key="3">
    <source>
        <dbReference type="ARBA" id="ARBA00012045"/>
    </source>
</evidence>
<keyword evidence="8" id="KW-0378">Hydrolase</keyword>
<keyword evidence="9 13" id="KW-0408">Iron</keyword>
<evidence type="ECO:0000313" key="15">
    <source>
        <dbReference type="EMBL" id="MCY1714949.1"/>
    </source>
</evidence>
<comment type="similarity">
    <text evidence="2 13">Belongs to the Nth/MutY family.</text>
</comment>
<dbReference type="SUPFAM" id="SSF48150">
    <property type="entry name" value="DNA-glycosylase"/>
    <property type="match status" value="1"/>
</dbReference>
<evidence type="ECO:0000256" key="1">
    <source>
        <dbReference type="ARBA" id="ARBA00000843"/>
    </source>
</evidence>
<dbReference type="InterPro" id="IPR004036">
    <property type="entry name" value="Endonuclease-III-like_CS2"/>
</dbReference>
<dbReference type="InterPro" id="IPR003265">
    <property type="entry name" value="HhH-GPD_domain"/>
</dbReference>
<evidence type="ECO:0000259" key="14">
    <source>
        <dbReference type="SMART" id="SM00478"/>
    </source>
</evidence>
<dbReference type="Pfam" id="PF00633">
    <property type="entry name" value="HHH"/>
    <property type="match status" value="1"/>
</dbReference>
<evidence type="ECO:0000313" key="16">
    <source>
        <dbReference type="Proteomes" id="UP001082703"/>
    </source>
</evidence>
<dbReference type="InterPro" id="IPR011257">
    <property type="entry name" value="DNA_glycosylase"/>
</dbReference>
<evidence type="ECO:0000256" key="4">
    <source>
        <dbReference type="ARBA" id="ARBA00022023"/>
    </source>
</evidence>
<keyword evidence="10" id="KW-0411">Iron-sulfur</keyword>
<dbReference type="EC" id="3.2.2.31" evidence="3 13"/>
<keyword evidence="6" id="KW-0479">Metal-binding</keyword>
<gene>
    <name evidence="15" type="primary">mutY</name>
    <name evidence="15" type="ORF">OUY18_11870</name>
</gene>
<comment type="function">
    <text evidence="13">Adenine glycosylase active on G-A mispairs.</text>
</comment>
<comment type="cofactor">
    <cofactor evidence="13">
        <name>[4Fe-4S] cluster</name>
        <dbReference type="ChEBI" id="CHEBI:49883"/>
    </cofactor>
    <text evidence="13">Binds 1 [4Fe-4S] cluster.</text>
</comment>
<name>A0ABT4BVL9_9FIRM</name>
<evidence type="ECO:0000256" key="6">
    <source>
        <dbReference type="ARBA" id="ARBA00022723"/>
    </source>
</evidence>
<accession>A0ABT4BVL9</accession>
<dbReference type="Gene3D" id="1.10.1670.10">
    <property type="entry name" value="Helix-hairpin-Helix base-excision DNA repair enzymes (C-terminal)"/>
    <property type="match status" value="1"/>
</dbReference>
<organism evidence="15 16">
    <name type="scientific">Caproiciproducens galactitolivorans</name>
    <dbReference type="NCBI Taxonomy" id="642589"/>
    <lineage>
        <taxon>Bacteria</taxon>
        <taxon>Bacillati</taxon>
        <taxon>Bacillota</taxon>
        <taxon>Clostridia</taxon>
        <taxon>Eubacteriales</taxon>
        <taxon>Acutalibacteraceae</taxon>
        <taxon>Caproiciproducens</taxon>
    </lineage>
</organism>
<dbReference type="RefSeq" id="WP_268059009.1">
    <property type="nucleotide sequence ID" value="NZ_JAPOHA010000013.1"/>
</dbReference>
<dbReference type="SMART" id="SM00478">
    <property type="entry name" value="ENDO3c"/>
    <property type="match status" value="1"/>
</dbReference>
<keyword evidence="12 13" id="KW-0326">Glycosidase</keyword>
<dbReference type="CDD" id="cd03431">
    <property type="entry name" value="NUDIX_DNA_Glycosylase_C-MutY"/>
    <property type="match status" value="1"/>
</dbReference>
<keyword evidence="5" id="KW-0004">4Fe-4S</keyword>
<dbReference type="Gene3D" id="1.10.340.30">
    <property type="entry name" value="Hypothetical protein, domain 2"/>
    <property type="match status" value="1"/>
</dbReference>
<reference evidence="15 16" key="1">
    <citation type="submission" date="2022-11" db="EMBL/GenBank/DDBJ databases">
        <authorList>
            <person name="Caiyu Z."/>
        </authorList>
    </citation>
    <scope>NUCLEOTIDE SEQUENCE [LARGE SCALE GENOMIC DNA]</scope>
    <source>
        <strain evidence="15 16">YR-4</strain>
    </source>
</reference>
<dbReference type="InterPro" id="IPR029119">
    <property type="entry name" value="MutY_C"/>
</dbReference>
<comment type="catalytic activity">
    <reaction evidence="1 13">
        <text>Hydrolyzes free adenine bases from 7,8-dihydro-8-oxoguanine:adenine mismatched double-stranded DNA, leaving an apurinic site.</text>
        <dbReference type="EC" id="3.2.2.31"/>
    </reaction>
</comment>
<dbReference type="Pfam" id="PF14815">
    <property type="entry name" value="NUDIX_4"/>
    <property type="match status" value="1"/>
</dbReference>
<dbReference type="PANTHER" id="PTHR42944">
    <property type="entry name" value="ADENINE DNA GLYCOSYLASE"/>
    <property type="match status" value="1"/>
</dbReference>
<evidence type="ECO:0000256" key="7">
    <source>
        <dbReference type="ARBA" id="ARBA00022763"/>
    </source>
</evidence>
<protein>
    <recommendedName>
        <fullName evidence="4 13">Adenine DNA glycosylase</fullName>
        <ecNumber evidence="3 13">3.2.2.31</ecNumber>
    </recommendedName>
</protein>
<evidence type="ECO:0000256" key="2">
    <source>
        <dbReference type="ARBA" id="ARBA00008343"/>
    </source>
</evidence>
<dbReference type="InterPro" id="IPR015797">
    <property type="entry name" value="NUDIX_hydrolase-like_dom_sf"/>
</dbReference>
<dbReference type="InterPro" id="IPR000445">
    <property type="entry name" value="HhH_motif"/>
</dbReference>
<evidence type="ECO:0000256" key="13">
    <source>
        <dbReference type="RuleBase" id="RU365096"/>
    </source>
</evidence>
<evidence type="ECO:0000256" key="12">
    <source>
        <dbReference type="ARBA" id="ARBA00023295"/>
    </source>
</evidence>
<dbReference type="InterPro" id="IPR023170">
    <property type="entry name" value="HhH_base_excis_C"/>
</dbReference>
<keyword evidence="11" id="KW-0234">DNA repair</keyword>
<dbReference type="NCBIfam" id="TIGR01084">
    <property type="entry name" value="mutY"/>
    <property type="match status" value="1"/>
</dbReference>
<dbReference type="SUPFAM" id="SSF55811">
    <property type="entry name" value="Nudix"/>
    <property type="match status" value="1"/>
</dbReference>
<dbReference type="InterPro" id="IPR044298">
    <property type="entry name" value="MIG/MutY"/>
</dbReference>
<keyword evidence="16" id="KW-1185">Reference proteome</keyword>
<dbReference type="EMBL" id="JAPOHA010000013">
    <property type="protein sequence ID" value="MCY1714949.1"/>
    <property type="molecule type" value="Genomic_DNA"/>
</dbReference>
<feature type="domain" description="HhH-GPD" evidence="14">
    <location>
        <begin position="40"/>
        <end position="191"/>
    </location>
</feature>
<evidence type="ECO:0000256" key="5">
    <source>
        <dbReference type="ARBA" id="ARBA00022485"/>
    </source>
</evidence>